<organism evidence="7 8">
    <name type="scientific">Planobacterium oryzisoli</name>
    <dbReference type="NCBI Taxonomy" id="2771435"/>
    <lineage>
        <taxon>Bacteria</taxon>
        <taxon>Pseudomonadati</taxon>
        <taxon>Bacteroidota</taxon>
        <taxon>Flavobacteriia</taxon>
        <taxon>Flavobacteriales</taxon>
        <taxon>Weeksellaceae</taxon>
        <taxon>Chryseobacterium group</taxon>
        <taxon>Chryseobacterium</taxon>
    </lineage>
</organism>
<dbReference type="GO" id="GO:0005829">
    <property type="term" value="C:cytosol"/>
    <property type="evidence" value="ECO:0007669"/>
    <property type="project" value="TreeGrafter"/>
</dbReference>
<dbReference type="PRINTS" id="PR00145">
    <property type="entry name" value="ARGSUCLYASE"/>
</dbReference>
<dbReference type="InterPro" id="IPR020557">
    <property type="entry name" value="Fumarate_lyase_CS"/>
</dbReference>
<dbReference type="InterPro" id="IPR009049">
    <property type="entry name" value="Argininosuccinate_lyase"/>
</dbReference>
<dbReference type="InterPro" id="IPR008948">
    <property type="entry name" value="L-Aspartase-like"/>
</dbReference>
<dbReference type="EMBL" id="JADKYY010000001">
    <property type="protein sequence ID" value="MBF5026407.1"/>
    <property type="molecule type" value="Genomic_DNA"/>
</dbReference>
<dbReference type="CDD" id="cd01359">
    <property type="entry name" value="Argininosuccinate_lyase"/>
    <property type="match status" value="1"/>
</dbReference>
<evidence type="ECO:0000313" key="8">
    <source>
        <dbReference type="Proteomes" id="UP000694480"/>
    </source>
</evidence>
<dbReference type="InterPro" id="IPR022761">
    <property type="entry name" value="Fumarate_lyase_N"/>
</dbReference>
<dbReference type="PRINTS" id="PR00149">
    <property type="entry name" value="FUMRATELYASE"/>
</dbReference>
<evidence type="ECO:0000256" key="4">
    <source>
        <dbReference type="ARBA" id="ARBA00022571"/>
    </source>
</evidence>
<reference evidence="7" key="1">
    <citation type="submission" date="2020-11" db="EMBL/GenBank/DDBJ databases">
        <title>Genome seq and assembly of Planobacterium sp.</title>
        <authorList>
            <person name="Chhetri G."/>
        </authorList>
    </citation>
    <scope>NUCLEOTIDE SEQUENCE</scope>
    <source>
        <strain evidence="7">GCR5</strain>
    </source>
</reference>
<dbReference type="GO" id="GO:0004056">
    <property type="term" value="F:argininosuccinate lyase activity"/>
    <property type="evidence" value="ECO:0007669"/>
    <property type="project" value="UniProtKB-UniRule"/>
</dbReference>
<dbReference type="PANTHER" id="PTHR43814:SF1">
    <property type="entry name" value="ARGININOSUCCINATE LYASE"/>
    <property type="match status" value="1"/>
</dbReference>
<dbReference type="PROSITE" id="PS00163">
    <property type="entry name" value="FUMARATE_LYASES"/>
    <property type="match status" value="1"/>
</dbReference>
<dbReference type="InterPro" id="IPR024083">
    <property type="entry name" value="Fumarase/histidase_N"/>
</dbReference>
<dbReference type="AlphaFoldDB" id="A0A931E7H2"/>
<evidence type="ECO:0000256" key="5">
    <source>
        <dbReference type="NCBIfam" id="TIGR00838"/>
    </source>
</evidence>
<comment type="pathway">
    <text evidence="2">Amino-acid biosynthesis; L-arginine biosynthesis; L-arginine from L-ornithine and carbamoyl phosphate: step 3/3.</text>
</comment>
<keyword evidence="4" id="KW-0055">Arginine biosynthesis</keyword>
<dbReference type="InterPro" id="IPR000362">
    <property type="entry name" value="Fumarate_lyase_fam"/>
</dbReference>
<evidence type="ECO:0000259" key="6">
    <source>
        <dbReference type="Pfam" id="PF00206"/>
    </source>
</evidence>
<dbReference type="Pfam" id="PF00206">
    <property type="entry name" value="Lyase_1"/>
    <property type="match status" value="1"/>
</dbReference>
<dbReference type="NCBIfam" id="TIGR00838">
    <property type="entry name" value="argH"/>
    <property type="match status" value="1"/>
</dbReference>
<comment type="catalytic activity">
    <reaction evidence="1">
        <text>2-(N(omega)-L-arginino)succinate = fumarate + L-arginine</text>
        <dbReference type="Rhea" id="RHEA:24020"/>
        <dbReference type="ChEBI" id="CHEBI:29806"/>
        <dbReference type="ChEBI" id="CHEBI:32682"/>
        <dbReference type="ChEBI" id="CHEBI:57472"/>
        <dbReference type="EC" id="4.3.2.1"/>
    </reaction>
</comment>
<dbReference type="PANTHER" id="PTHR43814">
    <property type="entry name" value="ARGININOSUCCINATE LYASE"/>
    <property type="match status" value="1"/>
</dbReference>
<dbReference type="Gene3D" id="1.10.275.10">
    <property type="entry name" value="Fumarase/aspartase (N-terminal domain)"/>
    <property type="match status" value="1"/>
</dbReference>
<keyword evidence="4" id="KW-0028">Amino-acid biosynthesis</keyword>
<evidence type="ECO:0000256" key="3">
    <source>
        <dbReference type="ARBA" id="ARBA00012338"/>
    </source>
</evidence>
<dbReference type="GO" id="GO:0042450">
    <property type="term" value="P:L-arginine biosynthetic process via ornithine"/>
    <property type="evidence" value="ECO:0007669"/>
    <property type="project" value="UniProtKB-UniRule"/>
</dbReference>
<comment type="caution">
    <text evidence="7">The sequence shown here is derived from an EMBL/GenBank/DDBJ whole genome shotgun (WGS) entry which is preliminary data.</text>
</comment>
<feature type="domain" description="Fumarate lyase N-terminal" evidence="6">
    <location>
        <begin position="42"/>
        <end position="306"/>
    </location>
</feature>
<dbReference type="EC" id="4.3.2.1" evidence="3 5"/>
<keyword evidence="8" id="KW-1185">Reference proteome</keyword>
<dbReference type="Proteomes" id="UP000694480">
    <property type="component" value="Unassembled WGS sequence"/>
</dbReference>
<accession>A0A931E7H2</accession>
<evidence type="ECO:0000256" key="1">
    <source>
        <dbReference type="ARBA" id="ARBA00000985"/>
    </source>
</evidence>
<dbReference type="RefSeq" id="WP_194738333.1">
    <property type="nucleotide sequence ID" value="NZ_JADKYY010000001.1"/>
</dbReference>
<evidence type="ECO:0000256" key="2">
    <source>
        <dbReference type="ARBA" id="ARBA00004941"/>
    </source>
</evidence>
<gene>
    <name evidence="7" type="primary">argH</name>
    <name evidence="7" type="ORF">IC612_01165</name>
</gene>
<name>A0A931E7H2_9FLAO</name>
<proteinExistence type="predicted"/>
<dbReference type="Gene3D" id="1.10.40.30">
    <property type="entry name" value="Fumarase/aspartase (C-terminal domain)"/>
    <property type="match status" value="1"/>
</dbReference>
<evidence type="ECO:0000313" key="7">
    <source>
        <dbReference type="EMBL" id="MBF5026407.1"/>
    </source>
</evidence>
<dbReference type="SUPFAM" id="SSF48557">
    <property type="entry name" value="L-aspartase-like"/>
    <property type="match status" value="1"/>
</dbReference>
<dbReference type="Gene3D" id="1.20.200.10">
    <property type="entry name" value="Fumarase/aspartase (Central domain)"/>
    <property type="match status" value="1"/>
</dbReference>
<protein>
    <recommendedName>
        <fullName evidence="3 5">Argininosuccinate lyase</fullName>
        <ecNumber evidence="3 5">4.3.2.1</ecNumber>
    </recommendedName>
</protein>
<keyword evidence="7" id="KW-0456">Lyase</keyword>
<sequence length="440" mass="49376">MKKKATPIWSKSSEEQSAFEGIHEFTVGRDREFDLLLAPFDMEGTKAHTTMLERIGLLSREELSLVLEALDQMLERCREGRFSLDPNVEDVHSQIEYELIQSLGAVGEKIHTGRSRNDQVLTAIKLYLRSEIQQIAELVERLFVVLTSLAGKFREELMPGYTHYQIAMPSSVGLWLSSYAESLTDDLELLSAAQRIALKNPLGSGAGYGSSFPLDRRLTTDLLGFKSMHVNSIYAQKSRGKTERFLAVAMASIGSTIGGLSNDLCLYLGQNFGFFSFPDTITTGSSIMPHKKNPDVFELIRAKTSRLQSLPSELTLLSHNLATGYNRDMQLTKEILFPAIQELKSCLKMLIGVLPELKVEKGLLNDPKYEYLFSVEKINQLMQKGTTFRQAYQEVGKSIQNGCYTYEPSELHYSHVGSVGVLGLDLIGKDFYEVLEKIKE</sequence>